<organism evidence="1 2">
    <name type="scientific">Cetraspora pellucida</name>
    <dbReference type="NCBI Taxonomy" id="1433469"/>
    <lineage>
        <taxon>Eukaryota</taxon>
        <taxon>Fungi</taxon>
        <taxon>Fungi incertae sedis</taxon>
        <taxon>Mucoromycota</taxon>
        <taxon>Glomeromycotina</taxon>
        <taxon>Glomeromycetes</taxon>
        <taxon>Diversisporales</taxon>
        <taxon>Gigasporaceae</taxon>
        <taxon>Cetraspora</taxon>
    </lineage>
</organism>
<gene>
    <name evidence="1" type="ORF">SPELUC_LOCUS4718</name>
</gene>
<accession>A0ACA9LMZ2</accession>
<dbReference type="Proteomes" id="UP000789366">
    <property type="component" value="Unassembled WGS sequence"/>
</dbReference>
<evidence type="ECO:0000313" key="2">
    <source>
        <dbReference type="Proteomes" id="UP000789366"/>
    </source>
</evidence>
<proteinExistence type="predicted"/>
<reference evidence="1" key="1">
    <citation type="submission" date="2021-06" db="EMBL/GenBank/DDBJ databases">
        <authorList>
            <person name="Kallberg Y."/>
            <person name="Tangrot J."/>
            <person name="Rosling A."/>
        </authorList>
    </citation>
    <scope>NUCLEOTIDE SEQUENCE</scope>
    <source>
        <strain evidence="1">28 12/20/2015</strain>
    </source>
</reference>
<keyword evidence="2" id="KW-1185">Reference proteome</keyword>
<feature type="non-terminal residue" evidence="1">
    <location>
        <position position="1"/>
    </location>
</feature>
<evidence type="ECO:0000313" key="1">
    <source>
        <dbReference type="EMBL" id="CAG8539038.1"/>
    </source>
</evidence>
<dbReference type="EMBL" id="CAJVPW010004341">
    <property type="protein sequence ID" value="CAG8539038.1"/>
    <property type="molecule type" value="Genomic_DNA"/>
</dbReference>
<name>A0ACA9LMZ2_9GLOM</name>
<sequence>GTIKSLTLADNVKEKKKMYALICETLKYKGVINTIMDNSQIFDVEKKLPRNIAMLLVHDLLFSPNGIKSLSNGPYKQSILRHEIRLRAELARIKIKMKVKNNEDLIKSEIRELTVIPRYIRVNTLKTSIEKVIEHFQAKGFTNEEPIDDLTNICPKTIRKDRHLPDLLILPSNTDLHKDALYLSGDIILQDKASCIPAFVCSPSFNSHVIDACAAPGNKTSHLSAIMQNTGKIWAFDFDKPRLNLLKTLIQKAGYVEAIHGSFLDVDPLDSKYSSVGYILLDPSCSGSGIVNRLDYLIDEPGDAQEHSDHSHKFKERLENLSEFQEKIILHAFKFPSVQKIIYSTCSVHAEENEHVIKRVLDQTDLFVLANKNDMMPSWSRRGISSEINEENAEKLIRASPNEDYTNGFFVACFVRKVTQLVNTETDGGLRSRKRKRNKDITIVKIKDDDEWRVSVLNDNSLVSKKSTKNNGRKKNNAS</sequence>
<protein>
    <submittedName>
        <fullName evidence="1">17087_t:CDS:1</fullName>
    </submittedName>
</protein>
<comment type="caution">
    <text evidence="1">The sequence shown here is derived from an EMBL/GenBank/DDBJ whole genome shotgun (WGS) entry which is preliminary data.</text>
</comment>